<dbReference type="GO" id="GO:0005886">
    <property type="term" value="C:plasma membrane"/>
    <property type="evidence" value="ECO:0007669"/>
    <property type="project" value="UniProtKB-SubCell"/>
</dbReference>
<feature type="transmembrane region" description="Helical" evidence="7">
    <location>
        <begin position="218"/>
        <end position="239"/>
    </location>
</feature>
<evidence type="ECO:0000256" key="2">
    <source>
        <dbReference type="ARBA" id="ARBA00022475"/>
    </source>
</evidence>
<feature type="transmembrane region" description="Helical" evidence="7">
    <location>
        <begin position="245"/>
        <end position="261"/>
    </location>
</feature>
<evidence type="ECO:0000256" key="7">
    <source>
        <dbReference type="SAM" id="Phobius"/>
    </source>
</evidence>
<evidence type="ECO:0000256" key="6">
    <source>
        <dbReference type="ARBA" id="ARBA00023136"/>
    </source>
</evidence>
<dbReference type="AlphaFoldDB" id="A0A2G6EFP5"/>
<sequence length="431" mass="45692">MGPGTIVTLALLLLVITLISGFPIGFAIIISSCVALLMQGLPLSMGTIKMVNGVDSFLLTAIPFFVFAGVLMREGGITRRILHFCLILVGSVRGALAHVNILSSMIFGGISGSSVADTASIGSILIPEMIKKKYPRDVSAAVTAASSTIGIVIPPSIPMILYSMASETSIGKLFLAGAIPGLLVGVFMMIAASIMAVKHDYGKETDQRASWQELLKGIEDGILALLMPLIIIGGIVGGVVTATEAATLAVLYAFIVGFFVYKELKWSHFPAAIVETVETSAIVMLIVASASFLGWILAYGQIPQKMAIALMSISSNPLIVLIIINFIMLVVGTFSDLAPNILILTPVFLPVIMQLGIDPVHFGIIIVVNQAIALVTPPVGNCLYICSNLAKCRVESVFRASLPYLIANAIVLVIVTVWPGLVMWLPKLLMK</sequence>
<keyword evidence="6 7" id="KW-0472">Membrane</keyword>
<dbReference type="NCBIfam" id="TIGR00786">
    <property type="entry name" value="dctM"/>
    <property type="match status" value="1"/>
</dbReference>
<evidence type="ECO:0000256" key="5">
    <source>
        <dbReference type="ARBA" id="ARBA00022989"/>
    </source>
</evidence>
<feature type="transmembrane region" description="Helical" evidence="7">
    <location>
        <begin position="50"/>
        <end position="72"/>
    </location>
</feature>
<evidence type="ECO:0000256" key="3">
    <source>
        <dbReference type="ARBA" id="ARBA00022519"/>
    </source>
</evidence>
<dbReference type="Proteomes" id="UP000229740">
    <property type="component" value="Unassembled WGS sequence"/>
</dbReference>
<dbReference type="InterPro" id="IPR004681">
    <property type="entry name" value="TRAP_DctM"/>
</dbReference>
<keyword evidence="5 7" id="KW-1133">Transmembrane helix</keyword>
<feature type="transmembrane region" description="Helical" evidence="7">
    <location>
        <begin position="308"/>
        <end position="330"/>
    </location>
</feature>
<feature type="transmembrane region" description="Helical" evidence="7">
    <location>
        <begin position="363"/>
        <end position="390"/>
    </location>
</feature>
<comment type="caution">
    <text evidence="9">The sequence shown here is derived from an EMBL/GenBank/DDBJ whole genome shotgun (WGS) entry which is preliminary data.</text>
</comment>
<feature type="transmembrane region" description="Helical" evidence="7">
    <location>
        <begin position="173"/>
        <end position="197"/>
    </location>
</feature>
<gene>
    <name evidence="9" type="ORF">CSB45_00085</name>
</gene>
<dbReference type="InterPro" id="IPR010656">
    <property type="entry name" value="DctM"/>
</dbReference>
<feature type="domain" description="TRAP C4-dicarboxylate transport system permease DctM subunit" evidence="8">
    <location>
        <begin position="12"/>
        <end position="420"/>
    </location>
</feature>
<evidence type="ECO:0000259" key="8">
    <source>
        <dbReference type="Pfam" id="PF06808"/>
    </source>
</evidence>
<keyword evidence="3" id="KW-0997">Cell inner membrane</keyword>
<evidence type="ECO:0000256" key="1">
    <source>
        <dbReference type="ARBA" id="ARBA00004429"/>
    </source>
</evidence>
<proteinExistence type="predicted"/>
<feature type="transmembrane region" description="Helical" evidence="7">
    <location>
        <begin position="12"/>
        <end position="38"/>
    </location>
</feature>
<organism evidence="9 10">
    <name type="scientific">candidate division KSB3 bacterium</name>
    <dbReference type="NCBI Taxonomy" id="2044937"/>
    <lineage>
        <taxon>Bacteria</taxon>
        <taxon>candidate division KSB3</taxon>
    </lineage>
</organism>
<evidence type="ECO:0000313" key="10">
    <source>
        <dbReference type="Proteomes" id="UP000229740"/>
    </source>
</evidence>
<dbReference type="PANTHER" id="PTHR33362:SF3">
    <property type="entry name" value="SIALIC ACID TRAP TRANSPORTER PERMEASE PROTEIN SIAT"/>
    <property type="match status" value="1"/>
</dbReference>
<evidence type="ECO:0000313" key="9">
    <source>
        <dbReference type="EMBL" id="PID60905.1"/>
    </source>
</evidence>
<feature type="transmembrane region" description="Helical" evidence="7">
    <location>
        <begin position="402"/>
        <end position="425"/>
    </location>
</feature>
<feature type="transmembrane region" description="Helical" evidence="7">
    <location>
        <begin position="138"/>
        <end position="161"/>
    </location>
</feature>
<dbReference type="PIRSF" id="PIRSF006066">
    <property type="entry name" value="HI0050"/>
    <property type="match status" value="1"/>
</dbReference>
<reference evidence="9 10" key="1">
    <citation type="submission" date="2017-10" db="EMBL/GenBank/DDBJ databases">
        <title>Novel microbial diversity and functional potential in the marine mammal oral microbiome.</title>
        <authorList>
            <person name="Dudek N.K."/>
            <person name="Sun C.L."/>
            <person name="Burstein D."/>
            <person name="Kantor R.S."/>
            <person name="Aliaga Goltsman D.S."/>
            <person name="Bik E.M."/>
            <person name="Thomas B.C."/>
            <person name="Banfield J.F."/>
            <person name="Relman D.A."/>
        </authorList>
    </citation>
    <scope>NUCLEOTIDE SEQUENCE [LARGE SCALE GENOMIC DNA]</scope>
    <source>
        <strain evidence="9">DOLZORAL124_49_17</strain>
    </source>
</reference>
<name>A0A2G6EFP5_9BACT</name>
<dbReference type="Pfam" id="PF06808">
    <property type="entry name" value="DctM"/>
    <property type="match status" value="1"/>
</dbReference>
<feature type="transmembrane region" description="Helical" evidence="7">
    <location>
        <begin position="337"/>
        <end position="357"/>
    </location>
</feature>
<dbReference type="EMBL" id="PDPS01000001">
    <property type="protein sequence ID" value="PID60905.1"/>
    <property type="molecule type" value="Genomic_DNA"/>
</dbReference>
<evidence type="ECO:0000256" key="4">
    <source>
        <dbReference type="ARBA" id="ARBA00022692"/>
    </source>
</evidence>
<keyword evidence="4 7" id="KW-0812">Transmembrane</keyword>
<accession>A0A2G6EFP5</accession>
<comment type="subcellular location">
    <subcellularLocation>
        <location evidence="1">Cell inner membrane</location>
        <topology evidence="1">Multi-pass membrane protein</topology>
    </subcellularLocation>
</comment>
<keyword evidence="2" id="KW-1003">Cell membrane</keyword>
<dbReference type="PANTHER" id="PTHR33362">
    <property type="entry name" value="SIALIC ACID TRAP TRANSPORTER PERMEASE PROTEIN SIAT-RELATED"/>
    <property type="match status" value="1"/>
</dbReference>
<dbReference type="GO" id="GO:0022857">
    <property type="term" value="F:transmembrane transporter activity"/>
    <property type="evidence" value="ECO:0007669"/>
    <property type="project" value="TreeGrafter"/>
</dbReference>
<protein>
    <submittedName>
        <fullName evidence="9">C4-dicarboxylate ABC transporter permease</fullName>
    </submittedName>
</protein>
<feature type="transmembrane region" description="Helical" evidence="7">
    <location>
        <begin position="282"/>
        <end position="302"/>
    </location>
</feature>